<dbReference type="EMBL" id="FODT01000012">
    <property type="protein sequence ID" value="SEP27635.1"/>
    <property type="molecule type" value="Genomic_DNA"/>
</dbReference>
<organism evidence="7 8">
    <name type="scientific">Rhodopseudomonas pseudopalustris</name>
    <dbReference type="NCBI Taxonomy" id="1513892"/>
    <lineage>
        <taxon>Bacteria</taxon>
        <taxon>Pseudomonadati</taxon>
        <taxon>Pseudomonadota</taxon>
        <taxon>Alphaproteobacteria</taxon>
        <taxon>Hyphomicrobiales</taxon>
        <taxon>Nitrobacteraceae</taxon>
        <taxon>Rhodopseudomonas</taxon>
    </lineage>
</organism>
<dbReference type="RefSeq" id="WP_092685963.1">
    <property type="nucleotide sequence ID" value="NZ_FODT01000012.1"/>
</dbReference>
<dbReference type="Gene3D" id="1.10.3210.10">
    <property type="entry name" value="Hypothetical protein af1432"/>
    <property type="match status" value="1"/>
</dbReference>
<reference evidence="8" key="1">
    <citation type="submission" date="2016-10" db="EMBL/GenBank/DDBJ databases">
        <authorList>
            <person name="Varghese N."/>
            <person name="Submissions S."/>
        </authorList>
    </citation>
    <scope>NUCLEOTIDE SEQUENCE [LARGE SCALE GENOMIC DNA]</scope>
    <source>
        <strain evidence="8">DSM 123</strain>
    </source>
</reference>
<name>A0A1H8WIZ3_9BRAD</name>
<proteinExistence type="inferred from homology"/>
<dbReference type="InterPro" id="IPR043129">
    <property type="entry name" value="ATPase_NBD"/>
</dbReference>
<keyword evidence="8" id="KW-1185">Reference proteome</keyword>
<dbReference type="GO" id="GO:0004309">
    <property type="term" value="F:exopolyphosphatase activity"/>
    <property type="evidence" value="ECO:0007669"/>
    <property type="project" value="UniProtKB-EC"/>
</dbReference>
<feature type="domain" description="Ppx/GppA phosphatase N-terminal" evidence="5">
    <location>
        <begin position="25"/>
        <end position="304"/>
    </location>
</feature>
<dbReference type="AlphaFoldDB" id="A0A1H8WIZ3"/>
<dbReference type="InterPro" id="IPR048951">
    <property type="entry name" value="Ppx_C"/>
</dbReference>
<dbReference type="PANTHER" id="PTHR30005">
    <property type="entry name" value="EXOPOLYPHOSPHATASE"/>
    <property type="match status" value="1"/>
</dbReference>
<dbReference type="InterPro" id="IPR003695">
    <property type="entry name" value="Ppx_GppA_N"/>
</dbReference>
<evidence type="ECO:0000313" key="8">
    <source>
        <dbReference type="Proteomes" id="UP000199615"/>
    </source>
</evidence>
<feature type="domain" description="Exopolyphosphatase C-terminal" evidence="6">
    <location>
        <begin position="313"/>
        <end position="496"/>
    </location>
</feature>
<protein>
    <recommendedName>
        <fullName evidence="2">exopolyphosphatase</fullName>
        <ecNumber evidence="2">3.6.1.11</ecNumber>
    </recommendedName>
</protein>
<evidence type="ECO:0000313" key="7">
    <source>
        <dbReference type="EMBL" id="SEP27635.1"/>
    </source>
</evidence>
<sequence>MTRQARRRETSVAVIDIGSNSVRLVVYESLARSLITVFNEKALCGLGREVQSTGLLAADAVDKALTALRRFRALIRVMKVSRVYAIATAACRDASNGLEFIAAAEQICGVTIEILSGPREAKLSALGVISGVHKPNGIVGDLGGGSLELIDVRGSQVRKGVTLPLGSLALQDASQKSLKRAERIAKDALAGALPLKAARGRSFYAVGGTWRALARIHIAQSGYSLKVMHGYSIPAAEALRFAKRLRVLASTDQLADIDLVADARRPLLAYAALVLEYVIEASKPKAIVFSTYGVREGLLYEQLPVAERAKDGLICAAQDLNALLSRSARHAEELIGWTDRLFRVAKVRETEDDRRLRRAACLMSDIGWRVHPDHRGEQTLALIANGNFGDVTHQERAFMALSVFYRYAGFSEQNEPPGPVRELVTPAMDERARLLGAAFRVAHLISAARPGVLPATHFRSSGRKLMLVFEHELVDLVADRVGSRFKQLGRMVGRAGTIVRR</sequence>
<dbReference type="NCBIfam" id="TIGR03706">
    <property type="entry name" value="exo_poly_only"/>
    <property type="match status" value="1"/>
</dbReference>
<accession>A0A1H8WIZ3</accession>
<evidence type="ECO:0000256" key="2">
    <source>
        <dbReference type="ARBA" id="ARBA00012451"/>
    </source>
</evidence>
<evidence type="ECO:0000256" key="1">
    <source>
        <dbReference type="ARBA" id="ARBA00007125"/>
    </source>
</evidence>
<dbReference type="GO" id="GO:0006793">
    <property type="term" value="P:phosphorus metabolic process"/>
    <property type="evidence" value="ECO:0007669"/>
    <property type="project" value="InterPro"/>
</dbReference>
<dbReference type="SUPFAM" id="SSF109604">
    <property type="entry name" value="HD-domain/PDEase-like"/>
    <property type="match status" value="1"/>
</dbReference>
<comment type="catalytic activity">
    <reaction evidence="4">
        <text>[phosphate](n) + H2O = [phosphate](n-1) + phosphate + H(+)</text>
        <dbReference type="Rhea" id="RHEA:21528"/>
        <dbReference type="Rhea" id="RHEA-COMP:9859"/>
        <dbReference type="Rhea" id="RHEA-COMP:14279"/>
        <dbReference type="ChEBI" id="CHEBI:15377"/>
        <dbReference type="ChEBI" id="CHEBI:15378"/>
        <dbReference type="ChEBI" id="CHEBI:16838"/>
        <dbReference type="ChEBI" id="CHEBI:43474"/>
        <dbReference type="EC" id="3.6.1.11"/>
    </reaction>
</comment>
<dbReference type="OrthoDB" id="3698573at2"/>
<evidence type="ECO:0000256" key="3">
    <source>
        <dbReference type="ARBA" id="ARBA00022801"/>
    </source>
</evidence>
<dbReference type="Gene3D" id="3.30.420.40">
    <property type="match status" value="1"/>
</dbReference>
<dbReference type="Proteomes" id="UP000199615">
    <property type="component" value="Unassembled WGS sequence"/>
</dbReference>
<dbReference type="Gene3D" id="3.30.420.150">
    <property type="entry name" value="Exopolyphosphatase. Domain 2"/>
    <property type="match status" value="1"/>
</dbReference>
<dbReference type="SUPFAM" id="SSF53067">
    <property type="entry name" value="Actin-like ATPase domain"/>
    <property type="match status" value="2"/>
</dbReference>
<comment type="similarity">
    <text evidence="1">Belongs to the GppA/Ppx family.</text>
</comment>
<evidence type="ECO:0000259" key="6">
    <source>
        <dbReference type="Pfam" id="PF21697"/>
    </source>
</evidence>
<dbReference type="PANTHER" id="PTHR30005:SF0">
    <property type="entry name" value="RETROGRADE REGULATION PROTEIN 2"/>
    <property type="match status" value="1"/>
</dbReference>
<dbReference type="InterPro" id="IPR050273">
    <property type="entry name" value="GppA/Ppx_hydrolase"/>
</dbReference>
<dbReference type="InterPro" id="IPR022371">
    <property type="entry name" value="Exopolyphosphatase"/>
</dbReference>
<dbReference type="EC" id="3.6.1.11" evidence="2"/>
<evidence type="ECO:0000259" key="5">
    <source>
        <dbReference type="Pfam" id="PF02541"/>
    </source>
</evidence>
<keyword evidence="3" id="KW-0378">Hydrolase</keyword>
<gene>
    <name evidence="7" type="ORF">SAMN05444123_112139</name>
</gene>
<evidence type="ECO:0000256" key="4">
    <source>
        <dbReference type="ARBA" id="ARBA00047607"/>
    </source>
</evidence>
<dbReference type="CDD" id="cd24052">
    <property type="entry name" value="ASKHA_NBD_HpPPX-GppA-like"/>
    <property type="match status" value="1"/>
</dbReference>
<dbReference type="Pfam" id="PF02541">
    <property type="entry name" value="Ppx-GppA"/>
    <property type="match status" value="1"/>
</dbReference>
<dbReference type="Pfam" id="PF21697">
    <property type="entry name" value="Ppx_C"/>
    <property type="match status" value="1"/>
</dbReference>